<feature type="compositionally biased region" description="Polar residues" evidence="6">
    <location>
        <begin position="734"/>
        <end position="760"/>
    </location>
</feature>
<name>A0ABR2WT86_9FUNG</name>
<evidence type="ECO:0000256" key="1">
    <source>
        <dbReference type="ARBA" id="ARBA00004496"/>
    </source>
</evidence>
<keyword evidence="9" id="KW-1185">Reference proteome</keyword>
<reference evidence="8 9" key="1">
    <citation type="submission" date="2023-04" db="EMBL/GenBank/DDBJ databases">
        <title>Genome of Basidiobolus ranarum AG-B5.</title>
        <authorList>
            <person name="Stajich J.E."/>
            <person name="Carter-House D."/>
            <person name="Gryganskyi A."/>
        </authorList>
    </citation>
    <scope>NUCLEOTIDE SEQUENCE [LARGE SCALE GENOMIC DNA]</scope>
    <source>
        <strain evidence="8 9">AG-B5</strain>
    </source>
</reference>
<keyword evidence="2 5" id="KW-0728">SH3 domain</keyword>
<dbReference type="PRINTS" id="PR00452">
    <property type="entry name" value="SH3DOMAIN"/>
</dbReference>
<dbReference type="PANTHER" id="PTHR23065">
    <property type="entry name" value="PROLINE-SERINE-THREONINE PHOSPHATASE INTERACTING PROTEIN 1"/>
    <property type="match status" value="1"/>
</dbReference>
<feature type="compositionally biased region" description="Polar residues" evidence="6">
    <location>
        <begin position="653"/>
        <end position="680"/>
    </location>
</feature>
<feature type="compositionally biased region" description="Polar residues" evidence="6">
    <location>
        <begin position="342"/>
        <end position="352"/>
    </location>
</feature>
<feature type="compositionally biased region" description="Polar residues" evidence="6">
    <location>
        <begin position="576"/>
        <end position="585"/>
    </location>
</feature>
<sequence length="933" mass="104998">MTISTPTYANSFWGKNEEGVEVLMTKLRNSKQTFVDFQSLFAARYIIHSLDFFTYIKSSHYLNRSALEEEYGKKLLDLAQVQLGQKEFGNLKSSLEIFRSELQTQANSHLTLSQQIQEELDATIVEFMSSQREKRKVQTVKMEKSARDKAMFRAQIMKLKERWESEKFRIREMEKHPHIEHNPEYHSMVSSYRQLDAQFWDMVGKSEEADAKWANDWRESCNVFQSLEEDRIEFLKKICWDFSNLIAANCVTEDESCENIRVSLEKCNTQADIIQFIQENGTGDEMPEPAYPRGIPSNGKAYETRSDPQQRNDVNPSRPNVESQDPSRSMSSTPQGAFPPGTEQQVAEQPNNYGYDPRDPRSLYYQNGPESGMPYRNYPSPYGLRNGYYPVDPRMAYYGSPAPSPMAYPGRMVDYSGRPTSPTASPHQMAYYPGTPNQRSPWVNYGGNGHPPPLQIDNGLHRQNTVPNQTHLPEVASLPRSKTTNAPEPTHGLGVYQAPAAQQHPSTQPQTQHPSTTAPVQPQSQYSLAEPPVQPPQAHPRPQPRETAPETIRGNEPQVSHIPPPSQPYYPQDQPKVQSTQQVPQSPYDGPYPPGPHSGLANTPISPRNPQPPYDSSHPSVPNQQPEAPPSNYPSSHPREINVSEAQPDTMRRNPSSQSNSYTNGLPPQPSGMPNNQTDMVKNEFGSAAYYENDKANFNSRRDFSTEITPEEFRNLQLDSKQDLANHGRPPLSIDTSTEQPSRGNANGNNKVQTPNSTPIKESRSVFASRSKETMIQESVKPKMSLYSDKPNGRMSSQNSPYSTDPNRPQSSSRTRPKSQAIDHSHAEGMLGQKNSQPSLKEPNNPQHGDSTNGGTLGYSASNKQPDMEVRALYDYDAESNEELSIHEGQVVRVLATHLDGWWEGQIQMEDGSIKRGLFPSNFTEPVINLNFS</sequence>
<dbReference type="SUPFAM" id="SSF103657">
    <property type="entry name" value="BAR/IMD domain-like"/>
    <property type="match status" value="1"/>
</dbReference>
<feature type="compositionally biased region" description="Pro residues" evidence="6">
    <location>
        <begin position="532"/>
        <end position="541"/>
    </location>
</feature>
<evidence type="ECO:0000313" key="9">
    <source>
        <dbReference type="Proteomes" id="UP001479436"/>
    </source>
</evidence>
<protein>
    <submittedName>
        <fullName evidence="8">Formin-binding protein</fullName>
    </submittedName>
</protein>
<evidence type="ECO:0000256" key="4">
    <source>
        <dbReference type="ARBA" id="ARBA00022553"/>
    </source>
</evidence>
<dbReference type="CDD" id="cd00174">
    <property type="entry name" value="SH3"/>
    <property type="match status" value="1"/>
</dbReference>
<gene>
    <name evidence="8" type="primary">HOF1_2</name>
    <name evidence="8" type="ORF">K7432_007616</name>
</gene>
<dbReference type="Gene3D" id="2.30.30.40">
    <property type="entry name" value="SH3 Domains"/>
    <property type="match status" value="1"/>
</dbReference>
<dbReference type="InterPro" id="IPR001060">
    <property type="entry name" value="FCH_dom"/>
</dbReference>
<feature type="compositionally biased region" description="Polar residues" evidence="6">
    <location>
        <begin position="617"/>
        <end position="626"/>
    </location>
</feature>
<dbReference type="Gene3D" id="1.20.1270.60">
    <property type="entry name" value="Arfaptin homology (AH) domain/BAR domain"/>
    <property type="match status" value="1"/>
</dbReference>
<keyword evidence="4" id="KW-0597">Phosphoprotein</keyword>
<comment type="subcellular location">
    <subcellularLocation>
        <location evidence="1">Cytoplasm</location>
    </subcellularLocation>
</comment>
<evidence type="ECO:0000256" key="3">
    <source>
        <dbReference type="ARBA" id="ARBA00022490"/>
    </source>
</evidence>
<evidence type="ECO:0000256" key="6">
    <source>
        <dbReference type="SAM" id="MobiDB-lite"/>
    </source>
</evidence>
<dbReference type="PANTHER" id="PTHR23065:SF7">
    <property type="entry name" value="NOSTRIN, ISOFORM H"/>
    <property type="match status" value="1"/>
</dbReference>
<dbReference type="PROSITE" id="PS50002">
    <property type="entry name" value="SH3"/>
    <property type="match status" value="1"/>
</dbReference>
<feature type="compositionally biased region" description="Polar residues" evidence="6">
    <location>
        <begin position="461"/>
        <end position="471"/>
    </location>
</feature>
<keyword evidence="3" id="KW-0963">Cytoplasm</keyword>
<accession>A0ABR2WT86</accession>
<dbReference type="Pfam" id="PF00018">
    <property type="entry name" value="SH3_1"/>
    <property type="match status" value="1"/>
</dbReference>
<evidence type="ECO:0000259" key="7">
    <source>
        <dbReference type="PROSITE" id="PS50002"/>
    </source>
</evidence>
<feature type="compositionally biased region" description="Polar residues" evidence="6">
    <location>
        <begin position="311"/>
        <end position="335"/>
    </location>
</feature>
<evidence type="ECO:0000256" key="5">
    <source>
        <dbReference type="PROSITE-ProRule" id="PRU00192"/>
    </source>
</evidence>
<evidence type="ECO:0000256" key="2">
    <source>
        <dbReference type="ARBA" id="ARBA00022443"/>
    </source>
</evidence>
<dbReference type="SMART" id="SM00055">
    <property type="entry name" value="FCH"/>
    <property type="match status" value="1"/>
</dbReference>
<feature type="region of interest" description="Disordered" evidence="6">
    <location>
        <begin position="709"/>
        <end position="864"/>
    </location>
</feature>
<evidence type="ECO:0000313" key="8">
    <source>
        <dbReference type="EMBL" id="KAK9764684.1"/>
    </source>
</evidence>
<feature type="compositionally biased region" description="Polar residues" evidence="6">
    <location>
        <begin position="833"/>
        <end position="864"/>
    </location>
</feature>
<organism evidence="8 9">
    <name type="scientific">Basidiobolus ranarum</name>
    <dbReference type="NCBI Taxonomy" id="34480"/>
    <lineage>
        <taxon>Eukaryota</taxon>
        <taxon>Fungi</taxon>
        <taxon>Fungi incertae sedis</taxon>
        <taxon>Zoopagomycota</taxon>
        <taxon>Entomophthoromycotina</taxon>
        <taxon>Basidiobolomycetes</taxon>
        <taxon>Basidiobolales</taxon>
        <taxon>Basidiobolaceae</taxon>
        <taxon>Basidiobolus</taxon>
    </lineage>
</organism>
<dbReference type="SUPFAM" id="SSF50044">
    <property type="entry name" value="SH3-domain"/>
    <property type="match status" value="1"/>
</dbReference>
<feature type="domain" description="SH3" evidence="7">
    <location>
        <begin position="865"/>
        <end position="929"/>
    </location>
</feature>
<dbReference type="SMART" id="SM00326">
    <property type="entry name" value="SH3"/>
    <property type="match status" value="1"/>
</dbReference>
<feature type="region of interest" description="Disordered" evidence="6">
    <location>
        <begin position="280"/>
        <end position="373"/>
    </location>
</feature>
<comment type="caution">
    <text evidence="8">The sequence shown here is derived from an EMBL/GenBank/DDBJ whole genome shotgun (WGS) entry which is preliminary data.</text>
</comment>
<dbReference type="EMBL" id="JASJQH010000384">
    <property type="protein sequence ID" value="KAK9764684.1"/>
    <property type="molecule type" value="Genomic_DNA"/>
</dbReference>
<dbReference type="Proteomes" id="UP001479436">
    <property type="component" value="Unassembled WGS sequence"/>
</dbReference>
<feature type="compositionally biased region" description="Polar residues" evidence="6">
    <location>
        <begin position="794"/>
        <end position="814"/>
    </location>
</feature>
<feature type="region of interest" description="Disordered" evidence="6">
    <location>
        <begin position="446"/>
        <end position="687"/>
    </location>
</feature>
<dbReference type="InterPro" id="IPR027267">
    <property type="entry name" value="AH/BAR_dom_sf"/>
</dbReference>
<proteinExistence type="predicted"/>
<dbReference type="InterPro" id="IPR036028">
    <property type="entry name" value="SH3-like_dom_sf"/>
</dbReference>
<dbReference type="InterPro" id="IPR001452">
    <property type="entry name" value="SH3_domain"/>
</dbReference>
<feature type="compositionally biased region" description="Low complexity" evidence="6">
    <location>
        <begin position="497"/>
        <end position="519"/>
    </location>
</feature>